<keyword evidence="3" id="KW-1185">Reference proteome</keyword>
<sequence length="188" mass="20315">MTRRWPWWLVVAGGVVMAALWPLFTSLHGPTSFNLDRRFLGRDPLFWGAMMEGLSSVLIAAGLLALLPGIWRAFGRAARLGYVLLLVSLVVPGVFDLVILATVPPLLNPLEAAGLALIAIAGRRLHPLTRVVFGVMAVLLAATMLQLLLSMEQFDAIDGYRIYGLVADVAVGIGWAVAGATEALRHHR</sequence>
<feature type="transmembrane region" description="Helical" evidence="1">
    <location>
        <begin position="162"/>
        <end position="184"/>
    </location>
</feature>
<feature type="transmembrane region" description="Helical" evidence="1">
    <location>
        <begin position="80"/>
        <end position="100"/>
    </location>
</feature>
<feature type="transmembrane region" description="Helical" evidence="1">
    <location>
        <begin position="131"/>
        <end position="150"/>
    </location>
</feature>
<keyword evidence="1" id="KW-0812">Transmembrane</keyword>
<protein>
    <submittedName>
        <fullName evidence="2">Uncharacterized protein</fullName>
    </submittedName>
</protein>
<proteinExistence type="predicted"/>
<dbReference type="EMBL" id="RHHB01000011">
    <property type="protein sequence ID" value="RNB50083.1"/>
    <property type="molecule type" value="Genomic_DNA"/>
</dbReference>
<comment type="caution">
    <text evidence="2">The sequence shown here is derived from an EMBL/GenBank/DDBJ whole genome shotgun (WGS) entry which is preliminary data.</text>
</comment>
<feature type="transmembrane region" description="Helical" evidence="1">
    <location>
        <begin position="44"/>
        <end position="68"/>
    </location>
</feature>
<evidence type="ECO:0000313" key="3">
    <source>
        <dbReference type="Proteomes" id="UP000275048"/>
    </source>
</evidence>
<reference evidence="2 3" key="1">
    <citation type="submission" date="2018-10" db="EMBL/GenBank/DDBJ databases">
        <title>Isolation, diversity and antibacterial activity of antinobacteria from the wheat rhizosphere soil.</title>
        <authorList>
            <person name="Sun T."/>
        </authorList>
    </citation>
    <scope>NUCLEOTIDE SEQUENCE [LARGE SCALE GENOMIC DNA]</scope>
    <source>
        <strain evidence="2 3">SJ-23</strain>
    </source>
</reference>
<dbReference type="RefSeq" id="WP_122936591.1">
    <property type="nucleotide sequence ID" value="NZ_JBHSNT010000060.1"/>
</dbReference>
<accession>A0A3M8AFW8</accession>
<evidence type="ECO:0000256" key="1">
    <source>
        <dbReference type="SAM" id="Phobius"/>
    </source>
</evidence>
<keyword evidence="1" id="KW-0472">Membrane</keyword>
<organism evidence="2 3">
    <name type="scientific">Agromyces tardus</name>
    <dbReference type="NCBI Taxonomy" id="2583849"/>
    <lineage>
        <taxon>Bacteria</taxon>
        <taxon>Bacillati</taxon>
        <taxon>Actinomycetota</taxon>
        <taxon>Actinomycetes</taxon>
        <taxon>Micrococcales</taxon>
        <taxon>Microbacteriaceae</taxon>
        <taxon>Agromyces</taxon>
    </lineage>
</organism>
<name>A0A3M8AFW8_9MICO</name>
<dbReference type="AlphaFoldDB" id="A0A3M8AFW8"/>
<dbReference type="Proteomes" id="UP000275048">
    <property type="component" value="Unassembled WGS sequence"/>
</dbReference>
<feature type="transmembrane region" description="Helical" evidence="1">
    <location>
        <begin position="7"/>
        <end position="24"/>
    </location>
</feature>
<keyword evidence="1" id="KW-1133">Transmembrane helix</keyword>
<evidence type="ECO:0000313" key="2">
    <source>
        <dbReference type="EMBL" id="RNB50083.1"/>
    </source>
</evidence>
<gene>
    <name evidence="2" type="ORF">EDM22_08270</name>
</gene>